<feature type="region of interest" description="Disordered" evidence="7">
    <location>
        <begin position="97"/>
        <end position="137"/>
    </location>
</feature>
<keyword evidence="6" id="KW-0653">Protein transport</keyword>
<reference evidence="11" key="1">
    <citation type="journal article" date="2019" name="Int. J. Syst. Evol. Microbiol.">
        <title>The Global Catalogue of Microorganisms (GCM) 10K type strain sequencing project: providing services to taxonomists for standard genome sequencing and annotation.</title>
        <authorList>
            <consortium name="The Broad Institute Genomics Platform"/>
            <consortium name="The Broad Institute Genome Sequencing Center for Infectious Disease"/>
            <person name="Wu L."/>
            <person name="Ma J."/>
        </authorList>
    </citation>
    <scope>NUCLEOTIDE SEQUENCE [LARGE SCALE GENOMIC DNA]</scope>
    <source>
        <strain evidence="11">KCTC 32998</strain>
    </source>
</reference>
<gene>
    <name evidence="10" type="ORF">GCM10009038_01950</name>
</gene>
<evidence type="ECO:0000256" key="8">
    <source>
        <dbReference type="SAM" id="Phobius"/>
    </source>
</evidence>
<evidence type="ECO:0000256" key="6">
    <source>
        <dbReference type="RuleBase" id="RU004057"/>
    </source>
</evidence>
<dbReference type="Proteomes" id="UP000646745">
    <property type="component" value="Unassembled WGS sequence"/>
</dbReference>
<accession>A0ABQ3DQ64</accession>
<feature type="transmembrane region" description="Helical" evidence="8">
    <location>
        <begin position="425"/>
        <end position="445"/>
    </location>
</feature>
<feature type="transmembrane region" description="Helical" evidence="8">
    <location>
        <begin position="383"/>
        <end position="405"/>
    </location>
</feature>
<dbReference type="EMBL" id="BMZI01000001">
    <property type="protein sequence ID" value="GHB08213.1"/>
    <property type="molecule type" value="Genomic_DNA"/>
</dbReference>
<dbReference type="PANTHER" id="PTHR30625:SF11">
    <property type="entry name" value="MOTA_TOLQ_EXBB PROTON CHANNEL DOMAIN-CONTAINING PROTEIN"/>
    <property type="match status" value="1"/>
</dbReference>
<dbReference type="InterPro" id="IPR002898">
    <property type="entry name" value="MotA_ExbB_proton_chnl"/>
</dbReference>
<evidence type="ECO:0000313" key="11">
    <source>
        <dbReference type="Proteomes" id="UP000646745"/>
    </source>
</evidence>
<feature type="compositionally biased region" description="Low complexity" evidence="7">
    <location>
        <begin position="113"/>
        <end position="127"/>
    </location>
</feature>
<comment type="caution">
    <text evidence="10">The sequence shown here is derived from an EMBL/GenBank/DDBJ whole genome shotgun (WGS) entry which is preliminary data.</text>
</comment>
<evidence type="ECO:0000256" key="2">
    <source>
        <dbReference type="ARBA" id="ARBA00022475"/>
    </source>
</evidence>
<dbReference type="Pfam" id="PF01618">
    <property type="entry name" value="MotA_ExbB"/>
    <property type="match status" value="1"/>
</dbReference>
<evidence type="ECO:0000256" key="3">
    <source>
        <dbReference type="ARBA" id="ARBA00022692"/>
    </source>
</evidence>
<evidence type="ECO:0000256" key="1">
    <source>
        <dbReference type="ARBA" id="ARBA00004651"/>
    </source>
</evidence>
<keyword evidence="4 8" id="KW-1133">Transmembrane helix</keyword>
<comment type="subcellular location">
    <subcellularLocation>
        <location evidence="1">Cell membrane</location>
        <topology evidence="1">Multi-pass membrane protein</topology>
    </subcellularLocation>
    <subcellularLocation>
        <location evidence="6">Membrane</location>
        <topology evidence="6">Multi-pass membrane protein</topology>
    </subcellularLocation>
</comment>
<feature type="domain" description="MotA/TolQ/ExbB proton channel" evidence="9">
    <location>
        <begin position="342"/>
        <end position="460"/>
    </location>
</feature>
<keyword evidence="5 8" id="KW-0472">Membrane</keyword>
<evidence type="ECO:0000313" key="10">
    <source>
        <dbReference type="EMBL" id="GHB08213.1"/>
    </source>
</evidence>
<dbReference type="PANTHER" id="PTHR30625">
    <property type="entry name" value="PROTEIN TOLQ"/>
    <property type="match status" value="1"/>
</dbReference>
<protein>
    <submittedName>
        <fullName evidence="10">Biopolymer transporter ExbB</fullName>
    </submittedName>
</protein>
<evidence type="ECO:0000256" key="4">
    <source>
        <dbReference type="ARBA" id="ARBA00022989"/>
    </source>
</evidence>
<dbReference type="RefSeq" id="WP_229808858.1">
    <property type="nucleotide sequence ID" value="NZ_BMZI01000001.1"/>
</dbReference>
<evidence type="ECO:0000259" key="9">
    <source>
        <dbReference type="Pfam" id="PF01618"/>
    </source>
</evidence>
<comment type="similarity">
    <text evidence="6">Belongs to the exbB/tolQ family.</text>
</comment>
<keyword evidence="6" id="KW-0813">Transport</keyword>
<dbReference type="PIRSF" id="PIRSF037714">
    <property type="entry name" value="TolR"/>
    <property type="match status" value="1"/>
</dbReference>
<name>A0ABQ3DQ64_9GAMM</name>
<keyword evidence="2" id="KW-1003">Cell membrane</keyword>
<keyword evidence="3 8" id="KW-0812">Transmembrane</keyword>
<evidence type="ECO:0000256" key="5">
    <source>
        <dbReference type="ARBA" id="ARBA00023136"/>
    </source>
</evidence>
<dbReference type="InterPro" id="IPR050790">
    <property type="entry name" value="ExbB/TolQ_transport"/>
</dbReference>
<proteinExistence type="inferred from homology"/>
<evidence type="ECO:0000256" key="7">
    <source>
        <dbReference type="SAM" id="MobiDB-lite"/>
    </source>
</evidence>
<feature type="transmembrane region" description="Helical" evidence="8">
    <location>
        <begin position="297"/>
        <end position="320"/>
    </location>
</feature>
<keyword evidence="11" id="KW-1185">Reference proteome</keyword>
<sequence>MSTGRNALNVGAARRRFPRRPTSTSLLLAAGVWLASGLMPISAMAQGESGAEDAGGNSLQQVVQQFQADAQAAESRDTERLESLLDDQDKLNQAVEAAQQRLQSAQERRDQLESQQTEQNQQLQALQQRREDEAGDIDQVSSIVKQQASEIRDALGTDSWLTVGGNATLPPRLDDRGLIDIPTLEQVNRSLAALIAESGRGVRFQAPVAGGDGDVTRREVLRLGDSVAFSDGELLTRTGDAGRLAVFPQTPGDVSDALRAFQQGDGNRFVVDPTDGDVLQALAQKPGLWERFQQGGYVGYVIIALGIVGLLVAIAQYLYLTLVGMRMRRQLENPETLSDDNPLGRVLKRFAALGRDHAPEALEARLDEALLAEQPRLERAQPVVKLIAAVAPLLGLLGTVTGMIVTFQSITVFGTGDPQLMAGGISQALVTTVLGLITAVPLLFVNTALSSRSRRLVGLLEGRASAVLAEHLEAGMSMNAARPAAQESRHGAHA</sequence>
<dbReference type="InterPro" id="IPR017270">
    <property type="entry name" value="MotA/TolQ/ExbB-rel"/>
</dbReference>
<organism evidence="10 11">
    <name type="scientific">Salinicola rhizosphaerae</name>
    <dbReference type="NCBI Taxonomy" id="1443141"/>
    <lineage>
        <taxon>Bacteria</taxon>
        <taxon>Pseudomonadati</taxon>
        <taxon>Pseudomonadota</taxon>
        <taxon>Gammaproteobacteria</taxon>
        <taxon>Oceanospirillales</taxon>
        <taxon>Halomonadaceae</taxon>
        <taxon>Salinicola</taxon>
    </lineage>
</organism>